<reference evidence="1 2" key="1">
    <citation type="submission" date="2015-09" db="EMBL/GenBank/DDBJ databases">
        <title>Whole genome shotgun sequence assembly of Aphanizomenon flos-aquae UKL13.</title>
        <authorList>
            <person name="Driscoll C."/>
        </authorList>
    </citation>
    <scope>NUCLEOTIDE SEQUENCE [LARGE SCALE GENOMIC DNA]</scope>
    <source>
        <strain evidence="1">MDT13</strain>
    </source>
</reference>
<accession>A0A1B7W1Q2</accession>
<dbReference type="AlphaFoldDB" id="A0A1B7W1Q2"/>
<sequence length="69" mass="7864">MILQPHSPGTVQTFDAPPFKPHKLPQVIAKAREILQADITIERCFGWLEQHCNGDIFITTNIKYPYLAT</sequence>
<name>A0A1B7W1Q2_APHFL</name>
<proteinExistence type="predicted"/>
<dbReference type="Proteomes" id="UP000092382">
    <property type="component" value="Unassembled WGS sequence"/>
</dbReference>
<evidence type="ECO:0000313" key="1">
    <source>
        <dbReference type="EMBL" id="OBQ27216.1"/>
    </source>
</evidence>
<evidence type="ECO:0000313" key="2">
    <source>
        <dbReference type="Proteomes" id="UP000092382"/>
    </source>
</evidence>
<organism evidence="1 2">
    <name type="scientific">Aphanizomenon flos-aquae LD13</name>
    <dbReference type="NCBI Taxonomy" id="1710894"/>
    <lineage>
        <taxon>Bacteria</taxon>
        <taxon>Bacillati</taxon>
        <taxon>Cyanobacteriota</taxon>
        <taxon>Cyanophyceae</taxon>
        <taxon>Nostocales</taxon>
        <taxon>Aphanizomenonaceae</taxon>
        <taxon>Aphanizomenon</taxon>
    </lineage>
</organism>
<dbReference type="PATRIC" id="fig|1710894.3.peg.4021"/>
<dbReference type="STRING" id="1803587.GCA_001593825_01267"/>
<protein>
    <submittedName>
        <fullName evidence="1">Uncharacterized protein</fullName>
    </submittedName>
</protein>
<dbReference type="EMBL" id="LJOY01000003">
    <property type="protein sequence ID" value="OBQ27216.1"/>
    <property type="molecule type" value="Genomic_DNA"/>
</dbReference>
<comment type="caution">
    <text evidence="1">The sequence shown here is derived from an EMBL/GenBank/DDBJ whole genome shotgun (WGS) entry which is preliminary data.</text>
</comment>
<gene>
    <name evidence="1" type="ORF">AN481_01900</name>
</gene>